<keyword evidence="1" id="KW-0472">Membrane</keyword>
<keyword evidence="1" id="KW-1133">Transmembrane helix</keyword>
<name>A0ABV0M1B5_9HYPH</name>
<evidence type="ECO:0000313" key="2">
    <source>
        <dbReference type="EMBL" id="MEQ1405653.1"/>
    </source>
</evidence>
<comment type="caution">
    <text evidence="2">The sequence shown here is derived from an EMBL/GenBank/DDBJ whole genome shotgun (WGS) entry which is preliminary data.</text>
</comment>
<sequence length="161" mass="18508">MSFWWTVGFEAAKLSMQFAGALFIAWRTVRWALRRYKDEKHWERRLSAYSELTTALGTLLNILAEWEDQELTERGPRGATTEELRASYWGARKKLEEAHSTAMLLLSQVVANKIQKLVQDLAKNDDGDHDAFIDKIDGEWKLVLAARDEIVAIGRNDLQIT</sequence>
<keyword evidence="3" id="KW-1185">Reference proteome</keyword>
<organism evidence="2 3">
    <name type="scientific">Neorhizobium phenanthreniclasticum</name>
    <dbReference type="NCBI Taxonomy" id="3157917"/>
    <lineage>
        <taxon>Bacteria</taxon>
        <taxon>Pseudomonadati</taxon>
        <taxon>Pseudomonadota</taxon>
        <taxon>Alphaproteobacteria</taxon>
        <taxon>Hyphomicrobiales</taxon>
        <taxon>Rhizobiaceae</taxon>
        <taxon>Rhizobium/Agrobacterium group</taxon>
        <taxon>Neorhizobium</taxon>
    </lineage>
</organism>
<evidence type="ECO:0000313" key="3">
    <source>
        <dbReference type="Proteomes" id="UP001496627"/>
    </source>
</evidence>
<accession>A0ABV0M1B5</accession>
<proteinExistence type="predicted"/>
<dbReference type="Proteomes" id="UP001496627">
    <property type="component" value="Unassembled WGS sequence"/>
</dbReference>
<evidence type="ECO:0000256" key="1">
    <source>
        <dbReference type="SAM" id="Phobius"/>
    </source>
</evidence>
<feature type="transmembrane region" description="Helical" evidence="1">
    <location>
        <begin position="14"/>
        <end position="33"/>
    </location>
</feature>
<reference evidence="2 3" key="1">
    <citation type="submission" date="2024-05" db="EMBL/GenBank/DDBJ databases">
        <title>Neorhizobium sp. Rsf11, a plant growth promoting and heavy metal resistant PAH-degrader.</title>
        <authorList>
            <person name="Golubev S.N."/>
            <person name="Muratova A.Y."/>
            <person name="Markelova M.I."/>
        </authorList>
    </citation>
    <scope>NUCLEOTIDE SEQUENCE [LARGE SCALE GENOMIC DNA]</scope>
    <source>
        <strain evidence="2 3">Rsf11</strain>
    </source>
</reference>
<dbReference type="EMBL" id="JBEAAL010000007">
    <property type="protein sequence ID" value="MEQ1405653.1"/>
    <property type="molecule type" value="Genomic_DNA"/>
</dbReference>
<protein>
    <submittedName>
        <fullName evidence="2">Uncharacterized protein</fullName>
    </submittedName>
</protein>
<gene>
    <name evidence="2" type="ORF">ABK249_11980</name>
</gene>
<keyword evidence="1" id="KW-0812">Transmembrane</keyword>
<dbReference type="RefSeq" id="WP_348862965.1">
    <property type="nucleotide sequence ID" value="NZ_JBEAAL010000007.1"/>
</dbReference>